<feature type="region of interest" description="Disordered" evidence="2">
    <location>
        <begin position="231"/>
        <end position="306"/>
    </location>
</feature>
<dbReference type="GeneTree" id="ENSGT00390000002231"/>
<organism evidence="3">
    <name type="scientific">Balaenoptera musculus</name>
    <name type="common">Blue whale</name>
    <dbReference type="NCBI Taxonomy" id="9771"/>
    <lineage>
        <taxon>Eukaryota</taxon>
        <taxon>Metazoa</taxon>
        <taxon>Chordata</taxon>
        <taxon>Craniata</taxon>
        <taxon>Vertebrata</taxon>
        <taxon>Euteleostomi</taxon>
        <taxon>Mammalia</taxon>
        <taxon>Eutheria</taxon>
        <taxon>Laurasiatheria</taxon>
        <taxon>Artiodactyla</taxon>
        <taxon>Whippomorpha</taxon>
        <taxon>Cetacea</taxon>
        <taxon>Mysticeti</taxon>
        <taxon>Balaenopteridae</taxon>
        <taxon>Balaenoptera</taxon>
    </lineage>
</organism>
<sequence>RVFCQSLLASRLPSPTMAHLRACEVRQLLRNKFVVVMGDPMQRAMYKDLVLLLQKDCLLSSSRLKAKGELNVLEHLRRGEHAAHVVVMNSCLWDLSRYGQDFPRSYLEGLESLFGRLDKVLPEACLLVWNTALPVAEVISGAYLLPEDLFRGARLREEVIEANFYSSAEASRYGFDMLDLHFHFRHAGQHRQRDGVHWDRRAHCHLSQLLLARLADAWDVDRPCRHPVGRWIRDGPTRGLPGPVDGRQPQDSRGDPGEQPLSWFPATSACLRGDLRNPFPGRDLRSSPTAKAPVCPSTHLHSAGNSPVILQHARSDTHWRSKLDDWPGDTSGPILRTSTQHRSRRSPPYPPRCPSGPRRRQRRRTNRRTQAHP</sequence>
<comment type="similarity">
    <text evidence="1">Belongs to the PC-esterase family.</text>
</comment>
<reference evidence="3" key="1">
    <citation type="submission" date="2023-09" db="UniProtKB">
        <authorList>
            <consortium name="Ensembl"/>
        </authorList>
    </citation>
    <scope>IDENTIFICATION</scope>
</reference>
<evidence type="ECO:0000256" key="2">
    <source>
        <dbReference type="SAM" id="MobiDB-lite"/>
    </source>
</evidence>
<feature type="compositionally biased region" description="Basic residues" evidence="2">
    <location>
        <begin position="357"/>
        <end position="373"/>
    </location>
</feature>
<dbReference type="Ensembl" id="ENSBMST00010004702.1">
    <property type="protein sequence ID" value="ENSBMSP00010004275.1"/>
    <property type="gene ID" value="ENSBMSG00010003157.1"/>
</dbReference>
<accession>A0A8C0CC90</accession>
<dbReference type="PANTHER" id="PTHR14469">
    <property type="entry name" value="SARCOMA ANTIGEN NY-SAR-23"/>
    <property type="match status" value="1"/>
</dbReference>
<feature type="region of interest" description="Disordered" evidence="2">
    <location>
        <begin position="321"/>
        <end position="373"/>
    </location>
</feature>
<dbReference type="AlphaFoldDB" id="A0A8C0CC90"/>
<evidence type="ECO:0000313" key="3">
    <source>
        <dbReference type="Ensembl" id="ENSBMSP00010004275.1"/>
    </source>
</evidence>
<protein>
    <submittedName>
        <fullName evidence="3">Uncharacterized protein</fullName>
    </submittedName>
</protein>
<dbReference type="SUPFAM" id="SSF52266">
    <property type="entry name" value="SGNH hydrolase"/>
    <property type="match status" value="1"/>
</dbReference>
<dbReference type="PANTHER" id="PTHR14469:SF4">
    <property type="entry name" value="SIMILAR TO CHROMOSOME 20 OPEN READING FRAME 81"/>
    <property type="match status" value="1"/>
</dbReference>
<proteinExistence type="inferred from homology"/>
<name>A0A8C0CC90_BALMU</name>
<evidence type="ECO:0000256" key="1">
    <source>
        <dbReference type="ARBA" id="ARBA00037957"/>
    </source>
</evidence>